<accession>A0A2W1DCA0</accession>
<reference evidence="2" key="1">
    <citation type="journal article" date="2022" name="Microb. Genom.">
        <title>A global pangenome for the wheat fungal pathogen Pyrenophora tritici-repentis and prediction of effector protein structural homology.</title>
        <authorList>
            <person name="Moolhuijzen P.M."/>
            <person name="See P.T."/>
            <person name="Shi G."/>
            <person name="Powell H.R."/>
            <person name="Cockram J."/>
            <person name="Jorgensen L.N."/>
            <person name="Benslimane H."/>
            <person name="Strelkov S.E."/>
            <person name="Turner J."/>
            <person name="Liu Z."/>
            <person name="Moffat C.S."/>
        </authorList>
    </citation>
    <scope>NUCLEOTIDE SEQUENCE [LARGE SCALE GENOMIC DNA]</scope>
</reference>
<protein>
    <submittedName>
        <fullName evidence="1">Iterative type I polyketide synthase</fullName>
    </submittedName>
</protein>
<gene>
    <name evidence="1" type="ORF">Ptr86124_000283</name>
</gene>
<dbReference type="AlphaFoldDB" id="A0A2W1DCA0"/>
<dbReference type="OrthoDB" id="4757480at2759"/>
<dbReference type="EMBL" id="NRDI02000001">
    <property type="protein sequence ID" value="KAI1519915.1"/>
    <property type="molecule type" value="Genomic_DNA"/>
</dbReference>
<sequence length="85" mass="10126">MGHIWCRSYPISLQKINEGAQCEPLTRPHALLTDIPGYAFNHSQLLWYESRLSRNYRLRKAPRHDLFGAPVPDWNKERPQWRNIL</sequence>
<dbReference type="Proteomes" id="UP000249757">
    <property type="component" value="Unassembled WGS sequence"/>
</dbReference>
<organism evidence="1 2">
    <name type="scientific">Pyrenophora tritici-repentis</name>
    <dbReference type="NCBI Taxonomy" id="45151"/>
    <lineage>
        <taxon>Eukaryota</taxon>
        <taxon>Fungi</taxon>
        <taxon>Dikarya</taxon>
        <taxon>Ascomycota</taxon>
        <taxon>Pezizomycotina</taxon>
        <taxon>Dothideomycetes</taxon>
        <taxon>Pleosporomycetidae</taxon>
        <taxon>Pleosporales</taxon>
        <taxon>Pleosporineae</taxon>
        <taxon>Pleosporaceae</taxon>
        <taxon>Pyrenophora</taxon>
    </lineage>
</organism>
<evidence type="ECO:0000313" key="1">
    <source>
        <dbReference type="EMBL" id="KAI1519915.1"/>
    </source>
</evidence>
<keyword evidence="2" id="KW-1185">Reference proteome</keyword>
<comment type="caution">
    <text evidence="1">The sequence shown here is derived from an EMBL/GenBank/DDBJ whole genome shotgun (WGS) entry which is preliminary data.</text>
</comment>
<evidence type="ECO:0000313" key="2">
    <source>
        <dbReference type="Proteomes" id="UP000249757"/>
    </source>
</evidence>
<name>A0A2W1DCA0_9PLEO</name>
<proteinExistence type="predicted"/>